<evidence type="ECO:0000313" key="7">
    <source>
        <dbReference type="EMBL" id="SDE65171.1"/>
    </source>
</evidence>
<comment type="subcellular location">
    <subcellularLocation>
        <location evidence="1">Cell membrane</location>
        <topology evidence="1">Multi-pass membrane protein</topology>
    </subcellularLocation>
</comment>
<dbReference type="GO" id="GO:0005886">
    <property type="term" value="C:plasma membrane"/>
    <property type="evidence" value="ECO:0007669"/>
    <property type="project" value="UniProtKB-SubCell"/>
</dbReference>
<evidence type="ECO:0000313" key="8">
    <source>
        <dbReference type="Proteomes" id="UP000199344"/>
    </source>
</evidence>
<keyword evidence="3 6" id="KW-0812">Transmembrane</keyword>
<gene>
    <name evidence="7" type="ORF">SAMN05421538_10930</name>
</gene>
<dbReference type="PANTHER" id="PTHR36570:SF3">
    <property type="entry name" value="DISULFIDE BOND FORMATION PROTEIN B"/>
    <property type="match status" value="1"/>
</dbReference>
<evidence type="ECO:0000256" key="5">
    <source>
        <dbReference type="ARBA" id="ARBA00023136"/>
    </source>
</evidence>
<evidence type="ECO:0000256" key="6">
    <source>
        <dbReference type="SAM" id="Phobius"/>
    </source>
</evidence>
<proteinExistence type="predicted"/>
<dbReference type="AlphaFoldDB" id="A0A1G7ENE2"/>
<sequence>MMTLSDRMLAILAGAGSAALLIAALGFQSIGYVPCELCILQRWPHLAAAVIAALLLAVDPRALRWLGALAAGLATAFAAYHVGVEQGWWQGPTACTGTITDLAAMTTEDLVAQLQSAPVVRCDEPQWYFLGLTMAGWNMICSAVLTGLWLRAATGRGIRL</sequence>
<dbReference type="Proteomes" id="UP000199344">
    <property type="component" value="Unassembled WGS sequence"/>
</dbReference>
<dbReference type="RefSeq" id="WP_342705173.1">
    <property type="nucleotide sequence ID" value="NZ_FNAH01000009.1"/>
</dbReference>
<evidence type="ECO:0000256" key="3">
    <source>
        <dbReference type="ARBA" id="ARBA00022692"/>
    </source>
</evidence>
<dbReference type="InterPro" id="IPR050183">
    <property type="entry name" value="DsbB"/>
</dbReference>
<keyword evidence="4 6" id="KW-1133">Transmembrane helix</keyword>
<dbReference type="Gene3D" id="1.20.1550.10">
    <property type="entry name" value="DsbB-like"/>
    <property type="match status" value="1"/>
</dbReference>
<dbReference type="Pfam" id="PF02600">
    <property type="entry name" value="DsbB"/>
    <property type="match status" value="1"/>
</dbReference>
<organism evidence="7 8">
    <name type="scientific">Paracoccus isoporae</name>
    <dbReference type="NCBI Taxonomy" id="591205"/>
    <lineage>
        <taxon>Bacteria</taxon>
        <taxon>Pseudomonadati</taxon>
        <taxon>Pseudomonadota</taxon>
        <taxon>Alphaproteobacteria</taxon>
        <taxon>Rhodobacterales</taxon>
        <taxon>Paracoccaceae</taxon>
        <taxon>Paracoccus</taxon>
    </lineage>
</organism>
<dbReference type="PIRSF" id="PIRSF033913">
    <property type="entry name" value="S-S_format_DsbB"/>
    <property type="match status" value="1"/>
</dbReference>
<name>A0A1G7ENE2_9RHOB</name>
<keyword evidence="8" id="KW-1185">Reference proteome</keyword>
<dbReference type="InterPro" id="IPR023380">
    <property type="entry name" value="DsbB-like_sf"/>
</dbReference>
<protein>
    <submittedName>
        <fullName evidence="7">Disulfide bond formation protein DsbB</fullName>
    </submittedName>
</protein>
<dbReference type="PANTHER" id="PTHR36570">
    <property type="entry name" value="DISULFIDE BOND FORMATION PROTEIN B"/>
    <property type="match status" value="1"/>
</dbReference>
<accession>A0A1G7ENE2</accession>
<evidence type="ECO:0000256" key="2">
    <source>
        <dbReference type="ARBA" id="ARBA00022475"/>
    </source>
</evidence>
<reference evidence="7 8" key="1">
    <citation type="submission" date="2016-10" db="EMBL/GenBank/DDBJ databases">
        <authorList>
            <person name="de Groot N.N."/>
        </authorList>
    </citation>
    <scope>NUCLEOTIDE SEQUENCE [LARGE SCALE GENOMIC DNA]</scope>
    <source>
        <strain evidence="7 8">DSM 22220</strain>
    </source>
</reference>
<dbReference type="EMBL" id="FNAH01000009">
    <property type="protein sequence ID" value="SDE65171.1"/>
    <property type="molecule type" value="Genomic_DNA"/>
</dbReference>
<feature type="transmembrane region" description="Helical" evidence="6">
    <location>
        <begin position="65"/>
        <end position="83"/>
    </location>
</feature>
<dbReference type="SUPFAM" id="SSF158442">
    <property type="entry name" value="DsbB-like"/>
    <property type="match status" value="1"/>
</dbReference>
<dbReference type="STRING" id="591205.SAMN05421538_10930"/>
<feature type="transmembrane region" description="Helical" evidence="6">
    <location>
        <begin position="42"/>
        <end position="58"/>
    </location>
</feature>
<feature type="transmembrane region" description="Helical" evidence="6">
    <location>
        <begin position="127"/>
        <end position="150"/>
    </location>
</feature>
<evidence type="ECO:0000256" key="1">
    <source>
        <dbReference type="ARBA" id="ARBA00004651"/>
    </source>
</evidence>
<keyword evidence="5 6" id="KW-0472">Membrane</keyword>
<dbReference type="GO" id="GO:0015035">
    <property type="term" value="F:protein-disulfide reductase activity"/>
    <property type="evidence" value="ECO:0007669"/>
    <property type="project" value="InterPro"/>
</dbReference>
<dbReference type="GO" id="GO:0006457">
    <property type="term" value="P:protein folding"/>
    <property type="evidence" value="ECO:0007669"/>
    <property type="project" value="InterPro"/>
</dbReference>
<evidence type="ECO:0000256" key="4">
    <source>
        <dbReference type="ARBA" id="ARBA00022989"/>
    </source>
</evidence>
<dbReference type="InterPro" id="IPR024199">
    <property type="entry name" value="Uncharacterised_DsbB"/>
</dbReference>
<dbReference type="InterPro" id="IPR003752">
    <property type="entry name" value="DiS_bond_form_DsbB/BdbC"/>
</dbReference>
<keyword evidence="2" id="KW-1003">Cell membrane</keyword>